<evidence type="ECO:0000259" key="4">
    <source>
        <dbReference type="Pfam" id="PF00703"/>
    </source>
</evidence>
<dbReference type="PROSITE" id="PS51257">
    <property type="entry name" value="PROKAR_LIPOPROTEIN"/>
    <property type="match status" value="1"/>
</dbReference>
<feature type="domain" description="Glycosyl hydrolases family 2 sugar binding" evidence="6">
    <location>
        <begin position="29"/>
        <end position="181"/>
    </location>
</feature>
<sequence length="852" mass="97068">MRLFYLLLSILSVFSSCTNNNEGISRVIEDFNYDWRFYLGDEPEAYKLSFNDTNWTVLNVPHDWSIEEGYQKEGETAASSGFVPGGIGWYRKSFLLTEADKNKQISIQFDGVYNNSTVWINGKLLGTRPNGYISFIYDLTPHLKYDGTPNMIAVKVDHSAYVDSRWYTGSGIYRNVKLIKTGLLHIDHWGVQITTPKVSKELAEINIKTILKNAGEINDKEITLDYLIVDENNVAVARQRETIDNKSLSDEVTIQMNTPKLWSIETPNLYTLKVEVYQDDVLVDDVSETFGIRTFNFDANTGFSLNGKHMKIKGVNLHHDAGAVGAAVPKSIWEYRMKKLKSIGTNAIRFAHNPHSPELLEVCDELGLLVMNEAFDEWSEPKAKSKVYLGDNAASKEASKAYPEVFNEWAERDLKDLIRRDFNHPSVFMWSIGNEIEWTYPHYSETFNEVNPNSSAAGYQYVPVYDAKKIAPVFEKNIDSIDPLVTIAKKLVKWVKEEDDTRPTVCGSVLPSIGMVSGYGTAMDVYGFNYRQADYDIAHQTYPDLKILGSENWGTYSEWKEVIDRDFVAGIFAWTGFAYMGEAGPWPRKGLNISFFDFAGFKTPRGHFFETLWKKEPKVYMVTTPNSESEFSYTEKDGWKFEMQLTPPPVWNMLRLWEWYKVYPKWNYKNDEAIIVQAYTNCEEAELFLNGTSLGKQKLADVVEDDHILKWLVPYTDGELKIIGYNNGIKADEYSLTSQKEISKIEITTNKTTIDADGYDVAVIEVKLLDQKGTLITDNDTKITFSIEGEGKNIGVDNGWEMNTQPHKTNEIITHNGKAVLYVQSTKNNGNINIKALVYDKNIENEVTVVSN</sequence>
<reference evidence="9 10" key="1">
    <citation type="submission" date="2019-07" db="EMBL/GenBank/DDBJ databases">
        <title>The draft genome sequence of Aquimarina algiphila M91.</title>
        <authorList>
            <person name="Meng X."/>
        </authorList>
    </citation>
    <scope>NUCLEOTIDE SEQUENCE [LARGE SCALE GENOMIC DNA]</scope>
    <source>
        <strain evidence="9 10">M91</strain>
    </source>
</reference>
<dbReference type="RefSeq" id="WP_143918399.1">
    <property type="nucleotide sequence ID" value="NZ_CANLFO010000005.1"/>
</dbReference>
<dbReference type="PANTHER" id="PTHR42732:SF1">
    <property type="entry name" value="BETA-MANNOSIDASE"/>
    <property type="match status" value="1"/>
</dbReference>
<evidence type="ECO:0000259" key="5">
    <source>
        <dbReference type="Pfam" id="PF02836"/>
    </source>
</evidence>
<dbReference type="Gene3D" id="2.60.40.10">
    <property type="entry name" value="Immunoglobulins"/>
    <property type="match status" value="3"/>
</dbReference>
<accession>A0A554VD38</accession>
<dbReference type="InterPro" id="IPR040605">
    <property type="entry name" value="Glyco_hydro2_dom5"/>
</dbReference>
<dbReference type="PANTHER" id="PTHR42732">
    <property type="entry name" value="BETA-GALACTOSIDASE"/>
    <property type="match status" value="1"/>
</dbReference>
<evidence type="ECO:0000259" key="7">
    <source>
        <dbReference type="Pfam" id="PF16355"/>
    </source>
</evidence>
<dbReference type="AlphaFoldDB" id="A0A554VD38"/>
<dbReference type="SUPFAM" id="SSF49303">
    <property type="entry name" value="beta-Galactosidase/glucuronidase domain"/>
    <property type="match status" value="1"/>
</dbReference>
<comment type="caution">
    <text evidence="9">The sequence shown here is derived from an EMBL/GenBank/DDBJ whole genome shotgun (WGS) entry which is preliminary data.</text>
</comment>
<dbReference type="Pfam" id="PF02836">
    <property type="entry name" value="Glyco_hydro_2_C"/>
    <property type="match status" value="1"/>
</dbReference>
<dbReference type="OrthoDB" id="9801077at2"/>
<dbReference type="InterPro" id="IPR006103">
    <property type="entry name" value="Glyco_hydro_2_cat"/>
</dbReference>
<feature type="domain" description="DUF4982" evidence="7">
    <location>
        <begin position="674"/>
        <end position="729"/>
    </location>
</feature>
<evidence type="ECO:0000259" key="8">
    <source>
        <dbReference type="Pfam" id="PF18565"/>
    </source>
</evidence>
<keyword evidence="2 9" id="KW-0378">Hydrolase</keyword>
<dbReference type="SUPFAM" id="SSF49785">
    <property type="entry name" value="Galactose-binding domain-like"/>
    <property type="match status" value="1"/>
</dbReference>
<dbReference type="Proteomes" id="UP000318833">
    <property type="component" value="Unassembled WGS sequence"/>
</dbReference>
<evidence type="ECO:0000256" key="2">
    <source>
        <dbReference type="ARBA" id="ARBA00022801"/>
    </source>
</evidence>
<evidence type="ECO:0000256" key="1">
    <source>
        <dbReference type="ARBA" id="ARBA00007401"/>
    </source>
</evidence>
<organism evidence="9 10">
    <name type="scientific">Aquimarina algiphila</name>
    <dbReference type="NCBI Taxonomy" id="2047982"/>
    <lineage>
        <taxon>Bacteria</taxon>
        <taxon>Pseudomonadati</taxon>
        <taxon>Bacteroidota</taxon>
        <taxon>Flavobacteriia</taxon>
        <taxon>Flavobacteriales</taxon>
        <taxon>Flavobacteriaceae</taxon>
        <taxon>Aquimarina</taxon>
    </lineage>
</organism>
<dbReference type="Gene3D" id="2.60.120.260">
    <property type="entry name" value="Galactose-binding domain-like"/>
    <property type="match status" value="1"/>
</dbReference>
<dbReference type="Pfam" id="PF16355">
    <property type="entry name" value="DUF4982"/>
    <property type="match status" value="1"/>
</dbReference>
<dbReference type="EMBL" id="VLNR01000074">
    <property type="protein sequence ID" value="TSE04718.1"/>
    <property type="molecule type" value="Genomic_DNA"/>
</dbReference>
<keyword evidence="10" id="KW-1185">Reference proteome</keyword>
<dbReference type="InterPro" id="IPR008979">
    <property type="entry name" value="Galactose-bd-like_sf"/>
</dbReference>
<dbReference type="InterPro" id="IPR006101">
    <property type="entry name" value="Glyco_hydro_2"/>
</dbReference>
<dbReference type="InterPro" id="IPR006102">
    <property type="entry name" value="Ig-like_GH2"/>
</dbReference>
<dbReference type="PRINTS" id="PR00132">
    <property type="entry name" value="GLHYDRLASE2"/>
</dbReference>
<protein>
    <submittedName>
        <fullName evidence="9">Glycoside hydrolase family 2 protein</fullName>
    </submittedName>
</protein>
<feature type="domain" description="Glycoside hydrolase family 2" evidence="8">
    <location>
        <begin position="745"/>
        <end position="836"/>
    </location>
</feature>
<evidence type="ECO:0000313" key="10">
    <source>
        <dbReference type="Proteomes" id="UP000318833"/>
    </source>
</evidence>
<name>A0A554VD38_9FLAO</name>
<dbReference type="Gene3D" id="3.20.20.80">
    <property type="entry name" value="Glycosidases"/>
    <property type="match status" value="1"/>
</dbReference>
<gene>
    <name evidence="9" type="ORF">FOF46_25370</name>
</gene>
<dbReference type="InterPro" id="IPR006104">
    <property type="entry name" value="Glyco_hydro_2_N"/>
</dbReference>
<dbReference type="GO" id="GO:0004553">
    <property type="term" value="F:hydrolase activity, hydrolyzing O-glycosyl compounds"/>
    <property type="evidence" value="ECO:0007669"/>
    <property type="project" value="InterPro"/>
</dbReference>
<dbReference type="InterPro" id="IPR017853">
    <property type="entry name" value="GH"/>
</dbReference>
<dbReference type="Pfam" id="PF02837">
    <property type="entry name" value="Glyco_hydro_2_N"/>
    <property type="match status" value="1"/>
</dbReference>
<keyword evidence="3" id="KW-0326">Glycosidase</keyword>
<dbReference type="Pfam" id="PF00703">
    <property type="entry name" value="Glyco_hydro_2"/>
    <property type="match status" value="1"/>
</dbReference>
<proteinExistence type="inferred from homology"/>
<dbReference type="InterPro" id="IPR036156">
    <property type="entry name" value="Beta-gal/glucu_dom_sf"/>
</dbReference>
<feature type="domain" description="Glycoside hydrolase family 2 catalytic" evidence="5">
    <location>
        <begin position="302"/>
        <end position="437"/>
    </location>
</feature>
<evidence type="ECO:0000313" key="9">
    <source>
        <dbReference type="EMBL" id="TSE04718.1"/>
    </source>
</evidence>
<dbReference type="InterPro" id="IPR032311">
    <property type="entry name" value="DUF4982"/>
</dbReference>
<evidence type="ECO:0000256" key="3">
    <source>
        <dbReference type="ARBA" id="ARBA00023295"/>
    </source>
</evidence>
<dbReference type="Pfam" id="PF18565">
    <property type="entry name" value="Glyco_hydro2_C5"/>
    <property type="match status" value="1"/>
</dbReference>
<comment type="similarity">
    <text evidence="1">Belongs to the glycosyl hydrolase 2 family.</text>
</comment>
<dbReference type="SUPFAM" id="SSF51445">
    <property type="entry name" value="(Trans)glycosidases"/>
    <property type="match status" value="1"/>
</dbReference>
<feature type="domain" description="Glycoside hydrolase family 2 immunoglobulin-like beta-sandwich" evidence="4">
    <location>
        <begin position="191"/>
        <end position="293"/>
    </location>
</feature>
<dbReference type="InterPro" id="IPR051913">
    <property type="entry name" value="GH2_Domain-Containing"/>
</dbReference>
<dbReference type="GO" id="GO:0005975">
    <property type="term" value="P:carbohydrate metabolic process"/>
    <property type="evidence" value="ECO:0007669"/>
    <property type="project" value="InterPro"/>
</dbReference>
<dbReference type="InterPro" id="IPR013783">
    <property type="entry name" value="Ig-like_fold"/>
</dbReference>
<evidence type="ECO:0000259" key="6">
    <source>
        <dbReference type="Pfam" id="PF02837"/>
    </source>
</evidence>